<protein>
    <submittedName>
        <fullName evidence="2">Uncharacterized protein</fullName>
    </submittedName>
</protein>
<feature type="compositionally biased region" description="Low complexity" evidence="1">
    <location>
        <begin position="398"/>
        <end position="436"/>
    </location>
</feature>
<dbReference type="OrthoDB" id="2804493at2759"/>
<feature type="compositionally biased region" description="Polar residues" evidence="1">
    <location>
        <begin position="116"/>
        <end position="126"/>
    </location>
</feature>
<dbReference type="STRING" id="1151754.M9LKT6"/>
<feature type="region of interest" description="Disordered" evidence="1">
    <location>
        <begin position="294"/>
        <end position="374"/>
    </location>
</feature>
<name>M9LKT6_PSEA3</name>
<sequence length="508" mass="55189">MRPRKGRDPIQFEPRAHAQRTCLAPHSGGVLAANQEPKHATNAWLLAGRKRGTTTLLGPLRDAFNMLDASKSLSEVRLSENGNPQQPRPAPPRFFQIQQGLARERGGPPPFLLQAPPSSLHTTRLASPSPSPSLRPFNSGLVHHTDPRSGTLLDAQRSMAAVAPPRHAPLAMTTAAPSSYSTAPLPSLPNADAASQPPRPLIRTPQPQSDEPRHPIKRKWRSLVNFFALPIRAYYLEPPGEAYRAELRARRANMWDENGLQYNIWPCPAYTDQVGDDEMVLFKAQEEAEAIAAAHAQAMRRDQQAHAQEETDDSSEDDEDERAQEPVAVSSVWPQTPPEGGPMRAFGMPFAEPSPRYERSDPLAVATPPTRRRVRTASNDALTAPNFANGITMSRHTSTPLSASSPAPGAAASFLSRRSRAQSSATRPSTSASGRTISEPLSWTLVRSQYSYPKRGLTAQQLSFLSSVESLGRFGVPLSAAPSAAPSPAYEHSPSATDYGFPTVNSRS</sequence>
<feature type="region of interest" description="Disordered" evidence="1">
    <location>
        <begin position="481"/>
        <end position="508"/>
    </location>
</feature>
<proteinExistence type="predicted"/>
<feature type="compositionally biased region" description="Acidic residues" evidence="1">
    <location>
        <begin position="310"/>
        <end position="322"/>
    </location>
</feature>
<dbReference type="EMBL" id="DF196772">
    <property type="protein sequence ID" value="GAC72081.1"/>
    <property type="molecule type" value="Genomic_DNA"/>
</dbReference>
<evidence type="ECO:0000256" key="1">
    <source>
        <dbReference type="SAM" id="MobiDB-lite"/>
    </source>
</evidence>
<dbReference type="Proteomes" id="UP000011976">
    <property type="component" value="Unassembled WGS sequence"/>
</dbReference>
<evidence type="ECO:0000313" key="2">
    <source>
        <dbReference type="EMBL" id="GAC72081.1"/>
    </source>
</evidence>
<feature type="region of interest" description="Disordered" evidence="1">
    <location>
        <begin position="173"/>
        <end position="215"/>
    </location>
</feature>
<organism evidence="2 3">
    <name type="scientific">Pseudozyma antarctica (strain T-34)</name>
    <name type="common">Yeast</name>
    <name type="synonym">Candida antarctica</name>
    <dbReference type="NCBI Taxonomy" id="1151754"/>
    <lineage>
        <taxon>Eukaryota</taxon>
        <taxon>Fungi</taxon>
        <taxon>Dikarya</taxon>
        <taxon>Basidiomycota</taxon>
        <taxon>Ustilaginomycotina</taxon>
        <taxon>Ustilaginomycetes</taxon>
        <taxon>Ustilaginales</taxon>
        <taxon>Ustilaginaceae</taxon>
        <taxon>Moesziomyces</taxon>
    </lineage>
</organism>
<reference evidence="3" key="1">
    <citation type="journal article" date="2013" name="Genome Announc.">
        <title>Genome sequence of the basidiomycetous yeast Pseudozyma antarctica T-34, a producer of the glycolipid biosurfactants mannosylerythritol lipids.</title>
        <authorList>
            <person name="Morita T."/>
            <person name="Koike H."/>
            <person name="Koyama Y."/>
            <person name="Hagiwara H."/>
            <person name="Ito E."/>
            <person name="Fukuoka T."/>
            <person name="Imura T."/>
            <person name="Machida M."/>
            <person name="Kitamoto D."/>
        </authorList>
    </citation>
    <scope>NUCLEOTIDE SEQUENCE [LARGE SCALE GENOMIC DNA]</scope>
    <source>
        <strain evidence="3">T-34</strain>
    </source>
</reference>
<evidence type="ECO:0000313" key="3">
    <source>
        <dbReference type="Proteomes" id="UP000011976"/>
    </source>
</evidence>
<dbReference type="AlphaFoldDB" id="M9LKT6"/>
<feature type="compositionally biased region" description="Polar residues" evidence="1">
    <location>
        <begin position="175"/>
        <end position="184"/>
    </location>
</feature>
<accession>M9LKT6</accession>
<feature type="region of interest" description="Disordered" evidence="1">
    <location>
        <begin position="390"/>
        <end position="436"/>
    </location>
</feature>
<feature type="compositionally biased region" description="Low complexity" evidence="1">
    <location>
        <begin position="481"/>
        <end position="496"/>
    </location>
</feature>
<gene>
    <name evidence="2" type="ORF">PANT_6c00056</name>
</gene>
<feature type="compositionally biased region" description="Basic and acidic residues" evidence="1">
    <location>
        <begin position="299"/>
        <end position="309"/>
    </location>
</feature>
<feature type="region of interest" description="Disordered" evidence="1">
    <location>
        <begin position="103"/>
        <end position="149"/>
    </location>
</feature>